<protein>
    <submittedName>
        <fullName evidence="3">Uncharacterized protein</fullName>
    </submittedName>
</protein>
<reference evidence="3 4" key="1">
    <citation type="submission" date="2020-08" db="EMBL/GenBank/DDBJ databases">
        <title>Acidobacteriota in marine sediments use diverse sulfur dissimilation pathways.</title>
        <authorList>
            <person name="Wasmund K."/>
        </authorList>
    </citation>
    <scope>NUCLEOTIDE SEQUENCE [LARGE SCALE GENOMIC DNA]</scope>
    <source>
        <strain evidence="3">MAG AM4</strain>
    </source>
</reference>
<dbReference type="SUPFAM" id="SSF50998">
    <property type="entry name" value="Quinoprotein alcohol dehydrogenase-like"/>
    <property type="match status" value="2"/>
</dbReference>
<dbReference type="EMBL" id="JACXWD010000055">
    <property type="protein sequence ID" value="MBD3869033.1"/>
    <property type="molecule type" value="Genomic_DNA"/>
</dbReference>
<evidence type="ECO:0000313" key="4">
    <source>
        <dbReference type="Proteomes" id="UP000648239"/>
    </source>
</evidence>
<dbReference type="InterPro" id="IPR013783">
    <property type="entry name" value="Ig-like_fold"/>
</dbReference>
<evidence type="ECO:0000313" key="3">
    <source>
        <dbReference type="EMBL" id="MBD3869033.1"/>
    </source>
</evidence>
<dbReference type="InterPro" id="IPR011047">
    <property type="entry name" value="Quinoprotein_ADH-like_sf"/>
</dbReference>
<feature type="chain" id="PRO_5035254076" evidence="2">
    <location>
        <begin position="26"/>
        <end position="1082"/>
    </location>
</feature>
<dbReference type="Gene3D" id="2.60.40.10">
    <property type="entry name" value="Immunoglobulins"/>
    <property type="match status" value="1"/>
</dbReference>
<evidence type="ECO:0000256" key="2">
    <source>
        <dbReference type="SAM" id="SignalP"/>
    </source>
</evidence>
<gene>
    <name evidence="3" type="ORF">IFK94_12995</name>
</gene>
<dbReference type="Proteomes" id="UP000648239">
    <property type="component" value="Unassembled WGS sequence"/>
</dbReference>
<evidence type="ECO:0000256" key="1">
    <source>
        <dbReference type="SAM" id="MobiDB-lite"/>
    </source>
</evidence>
<organism evidence="3 4">
    <name type="scientific">Candidatus Polarisedimenticola svalbardensis</name>
    <dbReference type="NCBI Taxonomy" id="2886004"/>
    <lineage>
        <taxon>Bacteria</taxon>
        <taxon>Pseudomonadati</taxon>
        <taxon>Acidobacteriota</taxon>
        <taxon>Candidatus Polarisedimenticolia</taxon>
        <taxon>Candidatus Polarisedimenticolales</taxon>
        <taxon>Candidatus Polarisedimenticolaceae</taxon>
        <taxon>Candidatus Polarisedimenticola</taxon>
    </lineage>
</organism>
<comment type="caution">
    <text evidence="3">The sequence shown here is derived from an EMBL/GenBank/DDBJ whole genome shotgun (WGS) entry which is preliminary data.</text>
</comment>
<accession>A0A8J6XWH1</accession>
<dbReference type="AlphaFoldDB" id="A0A8J6XWH1"/>
<keyword evidence="2" id="KW-0732">Signal</keyword>
<feature type="region of interest" description="Disordered" evidence="1">
    <location>
        <begin position="821"/>
        <end position="841"/>
    </location>
</feature>
<proteinExistence type="predicted"/>
<name>A0A8J6XWH1_9BACT</name>
<feature type="signal peptide" evidence="2">
    <location>
        <begin position="1"/>
        <end position="25"/>
    </location>
</feature>
<sequence>MNARQVLCAAACLTALLAASPSATAQAPPDDLQAIEMEHAARAEGAATIFPDSAPANIGEGLTEVMRARFHPPVTATGGLAEVPGTPYMFAAGGQGHFFVLNPTDGSVESWATYRGSGFRDAIGGDDNRRRIILPYSETGSGDEVTRILDATDPLNVYEIATSEGCGRNATVIPGAILGVAAGFPCTNLLDLDTGEIIYRFGQFWDEAYGVLPGGVPGVILRERYGQTAYCEFYDLNDPYRPAHVYSFETPSSTQLLTDDASELLILITGPETEIRSLSTGRLLSRIELPEKPAAAEIIDGWGGRVLALARHEMVDLFDLGDPSDPVHIATLEEDIFYQGHARAAQPLRGHRDRPWLAVGTGSPPGVTVVDVRDGSTVLRHELEENDSVKAVGWTENNEGVPAVVVNGVWRYLWFGTRPEGGYAFTDSILIDSQPGSDPLVRAAAVVPERIQSVLPVGGRWLVSIDLPYNAINLVDAADGAAVDAIGFNLYNLYDEYELLSASGGNRFVVGGSQGLNIFQALDGELVRRSVIDIGSASSRIRDAQVGPDGTVVVLWDDRIETYPPEGVPGRLDLDEAYERLVLDPSGRLAVLSVEVIWSPPDAPSAAVDLSDPISPKLLWKKTDGAIFADFVRNGTTVALTYGDDGSFAPQLFDPISGEPLGSRGPVTGAFYYWEPTAAFGAGGDSRLLYWHWTWIGWKTVLYDVSGDTPGLLPASQEYFAGPSHALRADGKSAYEFRDYWDSYEQDVLLAQADGTFRDYGTVQADEPTPLRHGFLSGAASQHYTERREIVVLRDPEMNRPPVSSAGPDRRAECNNASGTIVRLDGAGSSDPDSTPGTEDDIAGYAWTVNGDPAGDGEVVEASFGLGAHVVVLTVTDKLGLAGMDEAGIEVADTLSPDLSLSMEPALREGTAWAHEWWVNAAAMDLCDGELESDAWVAVPPSALDAETSFVPAASNRIEIRSGRKGVEVLLHGPDTALMESVWAQARLKLGLRLDAERPLGLVTLPAPPRGVHRDTVASYELDGVGNVLSAHAYSEGADIRIPARSRDSSGHEAVEALSLLEVLAERCRELPGTVECLSEGI</sequence>